<organism evidence="1 2">
    <name type="scientific">Bacillus infantis NRRL B-14911</name>
    <dbReference type="NCBI Taxonomy" id="1367477"/>
    <lineage>
        <taxon>Bacteria</taxon>
        <taxon>Bacillati</taxon>
        <taxon>Bacillota</taxon>
        <taxon>Bacilli</taxon>
        <taxon>Bacillales</taxon>
        <taxon>Bacillaceae</taxon>
        <taxon>Bacillus</taxon>
    </lineage>
</organism>
<sequence>MNQMGERFKTVKGSVLVGIFANKLDTYKVNNDLVLHSVEPLLYIRKKNSSDIKYWKIGWMEDSAGDDVLLLKEQNIPEAIRYELIDAPYQKHIIMGSSFSVQPNLILNVSGYGFKENNNEILTSIVLELEDVFISINTGAVIEIKITEEEPNDLGSKIFTTYQ</sequence>
<evidence type="ECO:0000313" key="2">
    <source>
        <dbReference type="Proteomes" id="UP000017805"/>
    </source>
</evidence>
<dbReference type="HOGENOM" id="CLU_1623845_0_0_9"/>
<dbReference type="STRING" id="1367477.N288_04635"/>
<protein>
    <submittedName>
        <fullName evidence="1">Uncharacterized protein</fullName>
    </submittedName>
</protein>
<dbReference type="KEGG" id="bif:N288_04635"/>
<dbReference type="AlphaFoldDB" id="U5L572"/>
<keyword evidence="2" id="KW-1185">Reference proteome</keyword>
<accession>U5L572</accession>
<reference evidence="1 2" key="1">
    <citation type="submission" date="2013-07" db="EMBL/GenBank/DDBJ databases">
        <title>Complete genome sequence of Bacillus infantis NRRL B-14911 that has potential to induce cardiac disease by antigenic mimicry.</title>
        <authorList>
            <person name="Massilamany C."/>
            <person name="Smith T.P.L."/>
            <person name="Loy J.D."/>
            <person name="Barletta R."/>
            <person name="Reddy J."/>
        </authorList>
    </citation>
    <scope>NUCLEOTIDE SEQUENCE [LARGE SCALE GENOMIC DNA]</scope>
    <source>
        <strain evidence="1 2">NRRL B-14911</strain>
    </source>
</reference>
<gene>
    <name evidence="1" type="ORF">N288_04635</name>
</gene>
<evidence type="ECO:0000313" key="1">
    <source>
        <dbReference type="EMBL" id="AGX02884.1"/>
    </source>
</evidence>
<dbReference type="PATRIC" id="fig|1367477.3.peg.860"/>
<dbReference type="Proteomes" id="UP000017805">
    <property type="component" value="Chromosome"/>
</dbReference>
<dbReference type="RefSeq" id="WP_009791948.1">
    <property type="nucleotide sequence ID" value="NC_022524.1"/>
</dbReference>
<name>U5L572_9BACI</name>
<dbReference type="EMBL" id="CP006643">
    <property type="protein sequence ID" value="AGX02884.1"/>
    <property type="molecule type" value="Genomic_DNA"/>
</dbReference>
<proteinExistence type="predicted"/>